<dbReference type="RefSeq" id="WP_165763153.1">
    <property type="nucleotide sequence ID" value="NZ_JACKVA010000035.1"/>
</dbReference>
<dbReference type="EMBL" id="CTEF01000001">
    <property type="protein sequence ID" value="CQD07126.1"/>
    <property type="molecule type" value="Genomic_DNA"/>
</dbReference>
<organism evidence="3 5">
    <name type="scientific">Mycolicibacterium conceptionense</name>
    <dbReference type="NCBI Taxonomy" id="451644"/>
    <lineage>
        <taxon>Bacteria</taxon>
        <taxon>Bacillati</taxon>
        <taxon>Actinomycetota</taxon>
        <taxon>Actinomycetes</taxon>
        <taxon>Mycobacteriales</taxon>
        <taxon>Mycobacteriaceae</taxon>
        <taxon>Mycolicibacterium</taxon>
    </lineage>
</organism>
<dbReference type="SUPFAM" id="SSF54060">
    <property type="entry name" value="His-Me finger endonucleases"/>
    <property type="match status" value="1"/>
</dbReference>
<keyword evidence="6" id="KW-1185">Reference proteome</keyword>
<sequence length="175" mass="19418">MTEAPSTTEIWLPVVGYEGLYSVSSLGTVRSEARTVQLSNGFTRNLPTRILSAAPNGDGYPTVNLSFPGQPSRTLYVHDLVLAAFVGPKPNGQEARHLNDSKSDCRLSNLAYGTRSDNQRDAVRNGRNHLARRTRCHRGHEFSPGNVRRYPSRPTVRVCMACDADRQNRAKEAHQ</sequence>
<evidence type="ECO:0000313" key="3">
    <source>
        <dbReference type="EMBL" id="CQD07126.1"/>
    </source>
</evidence>
<dbReference type="Pfam" id="PF07463">
    <property type="entry name" value="NUMOD4"/>
    <property type="match status" value="1"/>
</dbReference>
<gene>
    <name evidence="4" type="ORF">AWB98_01170</name>
    <name evidence="3" type="ORF">BN970_01335</name>
</gene>
<feature type="domain" description="HNH nuclease" evidence="2">
    <location>
        <begin position="76"/>
        <end position="120"/>
    </location>
</feature>
<dbReference type="Proteomes" id="UP000193811">
    <property type="component" value="Unassembled WGS sequence"/>
</dbReference>
<dbReference type="GeneID" id="44299572"/>
<reference evidence="3 5" key="1">
    <citation type="submission" date="2015-03" db="EMBL/GenBank/DDBJ databases">
        <authorList>
            <person name="Murphy D."/>
        </authorList>
    </citation>
    <scope>NUCLEOTIDE SEQUENCE [LARGE SCALE GENOMIC DNA]</scope>
    <source>
        <strain evidence="3 5">D16</strain>
    </source>
</reference>
<dbReference type="AlphaFoldDB" id="A0A0U1D2Z1"/>
<dbReference type="GO" id="GO:0016788">
    <property type="term" value="F:hydrolase activity, acting on ester bonds"/>
    <property type="evidence" value="ECO:0007669"/>
    <property type="project" value="InterPro"/>
</dbReference>
<evidence type="ECO:0000259" key="2">
    <source>
        <dbReference type="Pfam" id="PF13392"/>
    </source>
</evidence>
<dbReference type="InterPro" id="IPR044925">
    <property type="entry name" value="His-Me_finger_sf"/>
</dbReference>
<dbReference type="EMBL" id="LQOP01000034">
    <property type="protein sequence ID" value="ORV20938.1"/>
    <property type="molecule type" value="Genomic_DNA"/>
</dbReference>
<protein>
    <submittedName>
        <fullName evidence="3">NUMOD4 motif protein</fullName>
    </submittedName>
</protein>
<dbReference type="InterPro" id="IPR010902">
    <property type="entry name" value="NUMOD4"/>
</dbReference>
<feature type="domain" description="NUMOD4" evidence="1">
    <location>
        <begin position="9"/>
        <end position="66"/>
    </location>
</feature>
<dbReference type="InterPro" id="IPR003615">
    <property type="entry name" value="HNH_nuc"/>
</dbReference>
<dbReference type="Gene3D" id="3.90.75.20">
    <property type="match status" value="1"/>
</dbReference>
<evidence type="ECO:0000313" key="6">
    <source>
        <dbReference type="Proteomes" id="UP000193811"/>
    </source>
</evidence>
<dbReference type="Proteomes" id="UP000182227">
    <property type="component" value="Unassembled WGS sequence"/>
</dbReference>
<evidence type="ECO:0000259" key="1">
    <source>
        <dbReference type="Pfam" id="PF07463"/>
    </source>
</evidence>
<reference evidence="4 6" key="2">
    <citation type="submission" date="2016-01" db="EMBL/GenBank/DDBJ databases">
        <title>The new phylogeny of the genus Mycobacterium.</title>
        <authorList>
            <person name="Tarcisio F."/>
            <person name="Conor M."/>
            <person name="Antonella G."/>
            <person name="Elisabetta G."/>
            <person name="Giulia F.S."/>
            <person name="Sara T."/>
            <person name="Anna F."/>
            <person name="Clotilde B."/>
            <person name="Roberto B."/>
            <person name="Veronica D.S."/>
            <person name="Fabio R."/>
            <person name="Monica P."/>
            <person name="Olivier J."/>
            <person name="Enrico T."/>
            <person name="Nicola S."/>
        </authorList>
    </citation>
    <scope>NUCLEOTIDE SEQUENCE [LARGE SCALE GENOMIC DNA]</scope>
    <source>
        <strain evidence="4 6">CCUG 50187</strain>
    </source>
</reference>
<evidence type="ECO:0000313" key="4">
    <source>
        <dbReference type="EMBL" id="ORV20938.1"/>
    </source>
</evidence>
<dbReference type="Pfam" id="PF13392">
    <property type="entry name" value="HNH_3"/>
    <property type="match status" value="1"/>
</dbReference>
<evidence type="ECO:0000313" key="5">
    <source>
        <dbReference type="Proteomes" id="UP000182227"/>
    </source>
</evidence>
<proteinExistence type="predicted"/>
<name>A0A0U1D2Z1_9MYCO</name>
<accession>A0A0U1D2Z1</accession>